<dbReference type="GO" id="GO:0005886">
    <property type="term" value="C:plasma membrane"/>
    <property type="evidence" value="ECO:0007669"/>
    <property type="project" value="TreeGrafter"/>
</dbReference>
<dbReference type="Pfam" id="PF13424">
    <property type="entry name" value="TPR_12"/>
    <property type="match status" value="1"/>
</dbReference>
<evidence type="ECO:0000259" key="9">
    <source>
        <dbReference type="PROSITE" id="PS50109"/>
    </source>
</evidence>
<evidence type="ECO:0000256" key="6">
    <source>
        <dbReference type="PROSITE-ProRule" id="PRU00339"/>
    </source>
</evidence>
<dbReference type="InterPro" id="IPR003594">
    <property type="entry name" value="HATPase_dom"/>
</dbReference>
<dbReference type="PROSITE" id="PS50293">
    <property type="entry name" value="TPR_REGION"/>
    <property type="match status" value="1"/>
</dbReference>
<dbReference type="SMART" id="SM00671">
    <property type="entry name" value="SEL1"/>
    <property type="match status" value="3"/>
</dbReference>
<dbReference type="PROSITE" id="PS50005">
    <property type="entry name" value="TPR"/>
    <property type="match status" value="4"/>
</dbReference>
<name>A0A6I6JV17_9BACT</name>
<evidence type="ECO:0000313" key="10">
    <source>
        <dbReference type="EMBL" id="QGY44908.1"/>
    </source>
</evidence>
<dbReference type="GO" id="GO:0000155">
    <property type="term" value="F:phosphorelay sensor kinase activity"/>
    <property type="evidence" value="ECO:0007669"/>
    <property type="project" value="InterPro"/>
</dbReference>
<dbReference type="Pfam" id="PF02518">
    <property type="entry name" value="HATPase_c"/>
    <property type="match status" value="1"/>
</dbReference>
<dbReference type="RefSeq" id="WP_158867664.1">
    <property type="nucleotide sequence ID" value="NZ_CP046401.1"/>
</dbReference>
<gene>
    <name evidence="10" type="ORF">GM418_14895</name>
</gene>
<dbReference type="Gene3D" id="3.30.565.10">
    <property type="entry name" value="Histidine kinase-like ATPase, C-terminal domain"/>
    <property type="match status" value="1"/>
</dbReference>
<dbReference type="KEGG" id="mcos:GM418_14895"/>
<proteinExistence type="predicted"/>
<dbReference type="EMBL" id="CP046401">
    <property type="protein sequence ID" value="QGY44908.1"/>
    <property type="molecule type" value="Genomic_DNA"/>
</dbReference>
<keyword evidence="5" id="KW-0418">Kinase</keyword>
<dbReference type="GO" id="GO:0009927">
    <property type="term" value="F:histidine phosphotransfer kinase activity"/>
    <property type="evidence" value="ECO:0007669"/>
    <property type="project" value="TreeGrafter"/>
</dbReference>
<keyword evidence="7" id="KW-0175">Coiled coil</keyword>
<dbReference type="PANTHER" id="PTHR43047:SF72">
    <property type="entry name" value="OSMOSENSING HISTIDINE PROTEIN KINASE SLN1"/>
    <property type="match status" value="1"/>
</dbReference>
<dbReference type="InterPro" id="IPR003661">
    <property type="entry name" value="HisK_dim/P_dom"/>
</dbReference>
<dbReference type="AlphaFoldDB" id="A0A6I6JV17"/>
<keyword evidence="8" id="KW-0812">Transmembrane</keyword>
<dbReference type="SUPFAM" id="SSF47384">
    <property type="entry name" value="Homodimeric domain of signal transducing histidine kinase"/>
    <property type="match status" value="1"/>
</dbReference>
<dbReference type="SUPFAM" id="SSF48452">
    <property type="entry name" value="TPR-like"/>
    <property type="match status" value="2"/>
</dbReference>
<dbReference type="Proteomes" id="UP000428260">
    <property type="component" value="Chromosome"/>
</dbReference>
<evidence type="ECO:0000313" key="11">
    <source>
        <dbReference type="Proteomes" id="UP000428260"/>
    </source>
</evidence>
<dbReference type="PRINTS" id="PR00344">
    <property type="entry name" value="BCTRLSENSOR"/>
</dbReference>
<dbReference type="SMART" id="SM00028">
    <property type="entry name" value="TPR"/>
    <property type="match status" value="7"/>
</dbReference>
<dbReference type="Pfam" id="PF13181">
    <property type="entry name" value="TPR_8"/>
    <property type="match status" value="1"/>
</dbReference>
<dbReference type="Gene3D" id="1.10.287.130">
    <property type="match status" value="1"/>
</dbReference>
<comment type="catalytic activity">
    <reaction evidence="1">
        <text>ATP + protein L-histidine = ADP + protein N-phospho-L-histidine.</text>
        <dbReference type="EC" id="2.7.13.3"/>
    </reaction>
</comment>
<feature type="repeat" description="TPR" evidence="6">
    <location>
        <begin position="183"/>
        <end position="216"/>
    </location>
</feature>
<keyword evidence="8" id="KW-1133">Transmembrane helix</keyword>
<evidence type="ECO:0000256" key="2">
    <source>
        <dbReference type="ARBA" id="ARBA00012438"/>
    </source>
</evidence>
<sequence length="755" mass="86494">MLKPLVALCLFLLAFPFIVNGDIYSFDEDRLLSEKEDTVSLRNALLKANEFKKDNPDSSFFYFDSALTTADKIIQQKQLPKNDLIEVELEKASALEGLGLYYSNSSDLDSALNYYLQASNIYKELIDSEKEKDRKNKYLDLHGNVTLTIGALYFEEGEYALASGNYSNTLETAKILGDSLMQSKALLNLGMIYNNQGRYDEAIDNYYTAIKIFERAKDKRGIAICHLSIGNILRKQSTTDKAVESYKKALQIFQEMKDERGVSFCYNNLGICYTNKENYEQALFYYTKAVDLHLKNNNERNVALLYTNIAALYEIKGEFDKSIEYIEKSLTINEKNNYKRNLIGSYLNLSGTNLSKLENNQEAVPSSANVLDTIVVYAEKALSLSDSLQLIQEQAAALLVLKKAYFYKRNYKKAYESADLLLERKDSIYNNEKTKIVADAESKYEATEKEQQIEQQKHQLEHQTERLNNARIFRNFLIAVAGLMVVVVVLIYYYYKQKNKANKILDEKNKLIEKQNEEISVQKEELQLTNRELTELIQFKEKMTGMIVHDLKNPLNNILNSYDIDDENFRKELIKQSGYDMLHLTQNILDVYQMEEAKLKLSRTQVDVAQLLKECVMEFALYISENDLKISYPDSEVSLIVADKRLLKRIFSNLLSNAVKYAPQGSNITLNWKRTDKKDSRFGVHNNGPAIPREQQSIIFQSFSQHDSREMGVTASTGLGLSFCKMAVHLHGGEIGVTSSDEDGTEFWFTLPQNG</sequence>
<dbReference type="InterPro" id="IPR004358">
    <property type="entry name" value="Sig_transdc_His_kin-like_C"/>
</dbReference>
<keyword evidence="4" id="KW-0808">Transferase</keyword>
<protein>
    <recommendedName>
        <fullName evidence="2">histidine kinase</fullName>
        <ecNumber evidence="2">2.7.13.3</ecNumber>
    </recommendedName>
</protein>
<feature type="transmembrane region" description="Helical" evidence="8">
    <location>
        <begin position="476"/>
        <end position="495"/>
    </location>
</feature>
<feature type="repeat" description="TPR" evidence="6">
    <location>
        <begin position="303"/>
        <end position="336"/>
    </location>
</feature>
<keyword evidence="11" id="KW-1185">Reference proteome</keyword>
<dbReference type="InterPro" id="IPR019734">
    <property type="entry name" value="TPR_rpt"/>
</dbReference>
<dbReference type="InterPro" id="IPR036890">
    <property type="entry name" value="HATPase_C_sf"/>
</dbReference>
<evidence type="ECO:0000256" key="5">
    <source>
        <dbReference type="ARBA" id="ARBA00022777"/>
    </source>
</evidence>
<evidence type="ECO:0000256" key="3">
    <source>
        <dbReference type="ARBA" id="ARBA00022553"/>
    </source>
</evidence>
<feature type="repeat" description="TPR" evidence="6">
    <location>
        <begin position="263"/>
        <end position="296"/>
    </location>
</feature>
<dbReference type="SUPFAM" id="SSF55874">
    <property type="entry name" value="ATPase domain of HSP90 chaperone/DNA topoisomerase II/histidine kinase"/>
    <property type="match status" value="1"/>
</dbReference>
<dbReference type="Pfam" id="PF00515">
    <property type="entry name" value="TPR_1"/>
    <property type="match status" value="1"/>
</dbReference>
<keyword evidence="6" id="KW-0802">TPR repeat</keyword>
<organism evidence="10 11">
    <name type="scientific">Maribellus comscasis</name>
    <dbReference type="NCBI Taxonomy" id="2681766"/>
    <lineage>
        <taxon>Bacteria</taxon>
        <taxon>Pseudomonadati</taxon>
        <taxon>Bacteroidota</taxon>
        <taxon>Bacteroidia</taxon>
        <taxon>Marinilabiliales</taxon>
        <taxon>Prolixibacteraceae</taxon>
        <taxon>Maribellus</taxon>
    </lineage>
</organism>
<dbReference type="InterPro" id="IPR036097">
    <property type="entry name" value="HisK_dim/P_sf"/>
</dbReference>
<dbReference type="InterPro" id="IPR011990">
    <property type="entry name" value="TPR-like_helical_dom_sf"/>
</dbReference>
<dbReference type="EC" id="2.7.13.3" evidence="2"/>
<dbReference type="InterPro" id="IPR005467">
    <property type="entry name" value="His_kinase_dom"/>
</dbReference>
<feature type="domain" description="Histidine kinase" evidence="9">
    <location>
        <begin position="546"/>
        <end position="755"/>
    </location>
</feature>
<feature type="coiled-coil region" evidence="7">
    <location>
        <begin position="498"/>
        <end position="543"/>
    </location>
</feature>
<keyword evidence="3" id="KW-0597">Phosphoprotein</keyword>
<dbReference type="InterPro" id="IPR006597">
    <property type="entry name" value="Sel1-like"/>
</dbReference>
<dbReference type="CDD" id="cd00082">
    <property type="entry name" value="HisKA"/>
    <property type="match status" value="1"/>
</dbReference>
<feature type="repeat" description="TPR" evidence="6">
    <location>
        <begin position="223"/>
        <end position="256"/>
    </location>
</feature>
<dbReference type="SMART" id="SM00387">
    <property type="entry name" value="HATPase_c"/>
    <property type="match status" value="1"/>
</dbReference>
<dbReference type="PANTHER" id="PTHR43047">
    <property type="entry name" value="TWO-COMPONENT HISTIDINE PROTEIN KINASE"/>
    <property type="match status" value="1"/>
</dbReference>
<keyword evidence="8" id="KW-0472">Membrane</keyword>
<evidence type="ECO:0000256" key="4">
    <source>
        <dbReference type="ARBA" id="ARBA00022679"/>
    </source>
</evidence>
<dbReference type="PROSITE" id="PS50109">
    <property type="entry name" value="HIS_KIN"/>
    <property type="match status" value="1"/>
</dbReference>
<dbReference type="Gene3D" id="1.25.40.10">
    <property type="entry name" value="Tetratricopeptide repeat domain"/>
    <property type="match status" value="2"/>
</dbReference>
<evidence type="ECO:0000256" key="8">
    <source>
        <dbReference type="SAM" id="Phobius"/>
    </source>
</evidence>
<accession>A0A6I6JV17</accession>
<reference evidence="10 11" key="1">
    <citation type="submission" date="2019-11" db="EMBL/GenBank/DDBJ databases">
        <authorList>
            <person name="Zheng R.K."/>
            <person name="Sun C.M."/>
        </authorList>
    </citation>
    <scope>NUCLEOTIDE SEQUENCE [LARGE SCALE GENOMIC DNA]</scope>
    <source>
        <strain evidence="10 11">WC007</strain>
    </source>
</reference>
<evidence type="ECO:0000256" key="1">
    <source>
        <dbReference type="ARBA" id="ARBA00000085"/>
    </source>
</evidence>
<feature type="coiled-coil region" evidence="7">
    <location>
        <begin position="430"/>
        <end position="470"/>
    </location>
</feature>
<evidence type="ECO:0000256" key="7">
    <source>
        <dbReference type="SAM" id="Coils"/>
    </source>
</evidence>